<dbReference type="AlphaFoldDB" id="A0A2T0X6W1"/>
<dbReference type="PANTHER" id="PTHR38436">
    <property type="entry name" value="POLYKETIDE CYCLASE SNOAL-LIKE DOMAIN"/>
    <property type="match status" value="1"/>
</dbReference>
<organism evidence="1 2">
    <name type="scientific">Hasllibacter halocynthiae</name>
    <dbReference type="NCBI Taxonomy" id="595589"/>
    <lineage>
        <taxon>Bacteria</taxon>
        <taxon>Pseudomonadati</taxon>
        <taxon>Pseudomonadota</taxon>
        <taxon>Alphaproteobacteria</taxon>
        <taxon>Rhodobacterales</taxon>
        <taxon>Roseobacteraceae</taxon>
        <taxon>Hasllibacter</taxon>
    </lineage>
</organism>
<dbReference type="SUPFAM" id="SSF54427">
    <property type="entry name" value="NTF2-like"/>
    <property type="match status" value="2"/>
</dbReference>
<dbReference type="GO" id="GO:0030638">
    <property type="term" value="P:polyketide metabolic process"/>
    <property type="evidence" value="ECO:0007669"/>
    <property type="project" value="InterPro"/>
</dbReference>
<evidence type="ECO:0000313" key="1">
    <source>
        <dbReference type="EMBL" id="PRY94663.1"/>
    </source>
</evidence>
<dbReference type="Pfam" id="PF07366">
    <property type="entry name" value="SnoaL"/>
    <property type="match status" value="2"/>
</dbReference>
<gene>
    <name evidence="1" type="ORF">BCF33_0257</name>
</gene>
<sequence>MGLDGFRRALYAGDHNAAREDLLATCAPDARMHLFTPAGDREGPKAAWEAIWAPLLAAMPDLERRDHIFVRGGAPSGEWVGSSGQYCGTFRHPFMDIPATGQVAHLRFAEFFRIDGGHVVEAHVLWDLPELMMQAGVWPMGPSLGREMNVPGPVTQDGLGPHDAARTAASEALVLSMLDGIQKHEAEGPDAMGLAEHWHPHFLWYGPSGIGTARGVEGFRRWHQIPFLEAMPDRVGGNGRGALFAEGDYVAYTGWPGMEMTVTGAGWLGIAPAGQRITMRSLDFWRCEDGSIRENWVLIDLIHVWNQLGVDVLARMRQLASARGIVVGGEPVFPYSEKTHVSR</sequence>
<proteinExistence type="predicted"/>
<dbReference type="OrthoDB" id="1948945at2"/>
<protein>
    <submittedName>
        <fullName evidence="1">Putative ester cyclase</fullName>
    </submittedName>
</protein>
<reference evidence="1 2" key="1">
    <citation type="submission" date="2018-03" db="EMBL/GenBank/DDBJ databases">
        <title>Genomic Encyclopedia of Archaeal and Bacterial Type Strains, Phase II (KMG-II): from individual species to whole genera.</title>
        <authorList>
            <person name="Goeker M."/>
        </authorList>
    </citation>
    <scope>NUCLEOTIDE SEQUENCE [LARGE SCALE GENOMIC DNA]</scope>
    <source>
        <strain evidence="1 2">DSM 29318</strain>
    </source>
</reference>
<dbReference type="Gene3D" id="3.10.450.50">
    <property type="match status" value="2"/>
</dbReference>
<comment type="caution">
    <text evidence="1">The sequence shown here is derived from an EMBL/GenBank/DDBJ whole genome shotgun (WGS) entry which is preliminary data.</text>
</comment>
<accession>A0A2T0X6W1</accession>
<dbReference type="InterPro" id="IPR009959">
    <property type="entry name" value="Cyclase_SnoaL-like"/>
</dbReference>
<dbReference type="InterPro" id="IPR032710">
    <property type="entry name" value="NTF2-like_dom_sf"/>
</dbReference>
<evidence type="ECO:0000313" key="2">
    <source>
        <dbReference type="Proteomes" id="UP000238801"/>
    </source>
</evidence>
<dbReference type="PANTHER" id="PTHR38436:SF1">
    <property type="entry name" value="ESTER CYCLASE"/>
    <property type="match status" value="1"/>
</dbReference>
<keyword evidence="2" id="KW-1185">Reference proteome</keyword>
<dbReference type="EMBL" id="PVTT01000001">
    <property type="protein sequence ID" value="PRY94663.1"/>
    <property type="molecule type" value="Genomic_DNA"/>
</dbReference>
<dbReference type="RefSeq" id="WP_106159140.1">
    <property type="nucleotide sequence ID" value="NZ_PVTT01000001.1"/>
</dbReference>
<name>A0A2T0X6W1_9RHOB</name>
<dbReference type="Proteomes" id="UP000238801">
    <property type="component" value="Unassembled WGS sequence"/>
</dbReference>